<dbReference type="OrthoDB" id="417271at2"/>
<keyword evidence="2 4" id="KW-0479">Metal-binding</keyword>
<keyword evidence="1 4" id="KW-0349">Heme</keyword>
<reference evidence="7 8" key="1">
    <citation type="submission" date="2018-12" db="EMBL/GenBank/DDBJ databases">
        <title>bacterium Hansschlegelia zhihuaiae S113.</title>
        <authorList>
            <person name="He J."/>
        </authorList>
    </citation>
    <scope>NUCLEOTIDE SEQUENCE [LARGE SCALE GENOMIC DNA]</scope>
    <source>
        <strain evidence="7 8">S 113</strain>
    </source>
</reference>
<dbReference type="InterPro" id="IPR009056">
    <property type="entry name" value="Cyt_c-like_dom"/>
</dbReference>
<proteinExistence type="predicted"/>
<protein>
    <recommendedName>
        <fullName evidence="6">Cytochrome c domain-containing protein</fullName>
    </recommendedName>
</protein>
<dbReference type="GO" id="GO:0004130">
    <property type="term" value="F:cytochrome-c peroxidase activity"/>
    <property type="evidence" value="ECO:0007669"/>
    <property type="project" value="TreeGrafter"/>
</dbReference>
<keyword evidence="8" id="KW-1185">Reference proteome</keyword>
<evidence type="ECO:0000256" key="1">
    <source>
        <dbReference type="ARBA" id="ARBA00022617"/>
    </source>
</evidence>
<dbReference type="PROSITE" id="PS51007">
    <property type="entry name" value="CYTC"/>
    <property type="match status" value="1"/>
</dbReference>
<dbReference type="Pfam" id="PF21419">
    <property type="entry name" value="RoxA-like_Cyt-c"/>
    <property type="match status" value="1"/>
</dbReference>
<feature type="domain" description="Cytochrome c" evidence="6">
    <location>
        <begin position="352"/>
        <end position="497"/>
    </location>
</feature>
<dbReference type="GO" id="GO:0020037">
    <property type="term" value="F:heme binding"/>
    <property type="evidence" value="ECO:0007669"/>
    <property type="project" value="InterPro"/>
</dbReference>
<evidence type="ECO:0000256" key="4">
    <source>
        <dbReference type="PROSITE-ProRule" id="PRU00433"/>
    </source>
</evidence>
<evidence type="ECO:0000256" key="3">
    <source>
        <dbReference type="ARBA" id="ARBA00023004"/>
    </source>
</evidence>
<evidence type="ECO:0000256" key="5">
    <source>
        <dbReference type="SAM" id="SignalP"/>
    </source>
</evidence>
<dbReference type="InterPro" id="IPR051395">
    <property type="entry name" value="Cytochrome_c_Peroxidase/MauG"/>
</dbReference>
<evidence type="ECO:0000259" key="6">
    <source>
        <dbReference type="PROSITE" id="PS51007"/>
    </source>
</evidence>
<keyword evidence="3 4" id="KW-0408">Iron</keyword>
<dbReference type="SUPFAM" id="SSF46626">
    <property type="entry name" value="Cytochrome c"/>
    <property type="match status" value="1"/>
</dbReference>
<dbReference type="Gene3D" id="1.10.760.10">
    <property type="entry name" value="Cytochrome c-like domain"/>
    <property type="match status" value="1"/>
</dbReference>
<name>A0A4Q0MK27_9HYPH</name>
<dbReference type="InterPro" id="IPR036909">
    <property type="entry name" value="Cyt_c-like_dom_sf"/>
</dbReference>
<keyword evidence="5" id="KW-0732">Signal</keyword>
<dbReference type="PANTHER" id="PTHR30600:SF9">
    <property type="entry name" value="BLR7738 PROTEIN"/>
    <property type="match status" value="1"/>
</dbReference>
<dbReference type="PANTHER" id="PTHR30600">
    <property type="entry name" value="CYTOCHROME C PEROXIDASE-RELATED"/>
    <property type="match status" value="1"/>
</dbReference>
<evidence type="ECO:0000313" key="8">
    <source>
        <dbReference type="Proteomes" id="UP000289708"/>
    </source>
</evidence>
<dbReference type="GO" id="GO:0046872">
    <property type="term" value="F:metal ion binding"/>
    <property type="evidence" value="ECO:0007669"/>
    <property type="project" value="UniProtKB-KW"/>
</dbReference>
<dbReference type="AlphaFoldDB" id="A0A4Q0MK27"/>
<dbReference type="EMBL" id="RYFI01000009">
    <property type="protein sequence ID" value="RXF73346.1"/>
    <property type="molecule type" value="Genomic_DNA"/>
</dbReference>
<feature type="chain" id="PRO_5020715019" description="Cytochrome c domain-containing protein" evidence="5">
    <location>
        <begin position="23"/>
        <end position="618"/>
    </location>
</feature>
<organism evidence="7 8">
    <name type="scientific">Hansschlegelia zhihuaiae</name>
    <dbReference type="NCBI Taxonomy" id="405005"/>
    <lineage>
        <taxon>Bacteria</taxon>
        <taxon>Pseudomonadati</taxon>
        <taxon>Pseudomonadota</taxon>
        <taxon>Alphaproteobacteria</taxon>
        <taxon>Hyphomicrobiales</taxon>
        <taxon>Methylopilaceae</taxon>
        <taxon>Hansschlegelia</taxon>
    </lineage>
</organism>
<gene>
    <name evidence="7" type="ORF">EK403_11005</name>
</gene>
<dbReference type="NCBIfam" id="NF040606">
    <property type="entry name" value="CytoC_perox"/>
    <property type="match status" value="1"/>
</dbReference>
<sequence>MGYWRRIAAVGAALVSAAVLSAAGVRSEIVKLDQGWSDDDRMRWAEASQGSRLIPLAWLKALEQAGSEKPFLDDAFVEELRYLPRITSAGERLPLGFAVDVSDDEALTLTRLRWKTGQGSREPWVGLNCSACHTAEITYEGKRVRIDGGPTIADFQRLMETLLEALKATSTEQSKWDRFAAKVLGTDDNPTNRTKLRGAFSQLVDWQQTVEAMNETPLRYGYARLDAFGHIFNRVALAAGSPTQGPNPSDAPVSYPFLWNVPQHERVQWNAIAPNKPFNSPLGDGVFDVGALGRNAGEVIGVFGDLVMRPSPGLGGYVSSVDVENLVSLERQLERLLPPAWPEAMFGPLDAGLVEQGRSLFLGRCASCHQPLARTDLTTRIPAKMSLFSDPRNPPGTDPWMACNAYSYTAETGVMQGLPKSYFGGLSSDGAFEEEAPLSDMLAAAVAGVLVGKKGDVVKSASLAFFSVDRPPVIAWSAPKGLQVDRGALVAAVRSPEKQRRLDRCMTRPSQALGYKARPLTGIWATAPYLHNGSVATLWDLLLPPAERPKTFYVGAREYDPKFVGYRAEKSAENSFAFNVFDQFGRPIDGNSNLGHDYDNTGFTDAERMALIEYLKSL</sequence>
<dbReference type="InterPro" id="IPR047758">
    <property type="entry name" value="CytoC_perox"/>
</dbReference>
<evidence type="ECO:0000256" key="2">
    <source>
        <dbReference type="ARBA" id="ARBA00022723"/>
    </source>
</evidence>
<feature type="signal peptide" evidence="5">
    <location>
        <begin position="1"/>
        <end position="22"/>
    </location>
</feature>
<dbReference type="RefSeq" id="WP_128777539.1">
    <property type="nucleotide sequence ID" value="NZ_RYFI01000009.1"/>
</dbReference>
<comment type="caution">
    <text evidence="7">The sequence shown here is derived from an EMBL/GenBank/DDBJ whole genome shotgun (WGS) entry which is preliminary data.</text>
</comment>
<evidence type="ECO:0000313" key="7">
    <source>
        <dbReference type="EMBL" id="RXF73346.1"/>
    </source>
</evidence>
<dbReference type="GO" id="GO:0009055">
    <property type="term" value="F:electron transfer activity"/>
    <property type="evidence" value="ECO:0007669"/>
    <property type="project" value="InterPro"/>
</dbReference>
<dbReference type="Proteomes" id="UP000289708">
    <property type="component" value="Unassembled WGS sequence"/>
</dbReference>
<accession>A0A4Q0MK27</accession>